<organism evidence="1 2">
    <name type="scientific">Flavobacterium pygoscelis</name>
    <dbReference type="NCBI Taxonomy" id="2893176"/>
    <lineage>
        <taxon>Bacteria</taxon>
        <taxon>Pseudomonadati</taxon>
        <taxon>Bacteroidota</taxon>
        <taxon>Flavobacteriia</taxon>
        <taxon>Flavobacteriales</taxon>
        <taxon>Flavobacteriaceae</taxon>
        <taxon>Flavobacterium</taxon>
    </lineage>
</organism>
<sequence length="142" mass="17137">MEQLTTYKVTFKETTDEWLFQYRESDRVIHAFFNLKGVRVLKLLHNVQFPGTIDEMEKWSQYKKIVTIELVINDYSFETFWTKYNLKVKKDASQKAYEKLNLVEKIKCFNALKKYDDFLAKTGQAKAHLVTWLNQKRFNDEY</sequence>
<name>A0A9X2BML3_9FLAO</name>
<protein>
    <submittedName>
        <fullName evidence="1">Uncharacterized protein</fullName>
    </submittedName>
</protein>
<dbReference type="AlphaFoldDB" id="A0A9X2BML3"/>
<evidence type="ECO:0000313" key="1">
    <source>
        <dbReference type="EMBL" id="MCK8143182.1"/>
    </source>
</evidence>
<gene>
    <name evidence="1" type="ORF">MW871_14930</name>
</gene>
<evidence type="ECO:0000313" key="2">
    <source>
        <dbReference type="Proteomes" id="UP001139260"/>
    </source>
</evidence>
<accession>A0A9X2BML3</accession>
<keyword evidence="2" id="KW-1185">Reference proteome</keyword>
<comment type="caution">
    <text evidence="1">The sequence shown here is derived from an EMBL/GenBank/DDBJ whole genome shotgun (WGS) entry which is preliminary data.</text>
</comment>
<dbReference type="RefSeq" id="WP_248429208.1">
    <property type="nucleotide sequence ID" value="NZ_JALNUB010000013.1"/>
</dbReference>
<reference evidence="1" key="1">
    <citation type="submission" date="2022-04" db="EMBL/GenBank/DDBJ databases">
        <title>Flavobacterium pygoscelis sp. nov. isolated from Chinstrap chick (Pygoscelis antarcticus).</title>
        <authorList>
            <person name="Irgang R."/>
            <person name="Poblete-Morales M."/>
            <person name="Avendano-Herrera R."/>
        </authorList>
    </citation>
    <scope>NUCLEOTIDE SEQUENCE</scope>
    <source>
        <strain evidence="1">I-SCBP12n</strain>
    </source>
</reference>
<dbReference type="Proteomes" id="UP001139260">
    <property type="component" value="Unassembled WGS sequence"/>
</dbReference>
<proteinExistence type="predicted"/>
<dbReference type="EMBL" id="JALNUB010000013">
    <property type="protein sequence ID" value="MCK8143182.1"/>
    <property type="molecule type" value="Genomic_DNA"/>
</dbReference>